<reference evidence="1 2" key="2">
    <citation type="journal article" date="2016" name="Environ. Microbiol. Rep.">
        <title>Metagenomic evidence for the presence of phototrophic Gemmatimonadetes bacteria in diverse environments.</title>
        <authorList>
            <person name="Zeng Y."/>
            <person name="Baumbach J."/>
            <person name="Barbosa E.G."/>
            <person name="Azevedo V."/>
            <person name="Zhang C."/>
            <person name="Koblizek M."/>
        </authorList>
    </citation>
    <scope>NUCLEOTIDE SEQUENCE [LARGE SCALE GENOMIC DNA]</scope>
    <source>
        <strain evidence="1 2">AP64</strain>
    </source>
</reference>
<dbReference type="KEGG" id="gph:GEMMAAP_12790"/>
<accession>A0A143BLW7</accession>
<evidence type="ECO:0000313" key="1">
    <source>
        <dbReference type="EMBL" id="AMW05444.1"/>
    </source>
</evidence>
<gene>
    <name evidence="1" type="ORF">GEMMAAP_12790</name>
</gene>
<proteinExistence type="predicted"/>
<protein>
    <submittedName>
        <fullName evidence="1">Uncharacterized protein</fullName>
    </submittedName>
</protein>
<sequence length="279" mass="29172">MLVALPLALLAAVAATAILIRVARTARAQDSMLSNASALRHAVLVVATELAPLDGRDLVTVTDTLLEFHGHLGVLEVCGGSVAEVVVATPAGSPSGWVSTIRAGDQLRGWRTTHVPGDAPQAVARQVAAPPQVLPPASCGMGQHTVRRWRLQLADSLIEPGIGTPLLLTREVRFEHYRSGSTWWLGRRSRDGAGWDGLQPVVGPLSSPMGGGLMLRAHSANGAAVATPVPLQDSVARTIAGLDLTVRMPRRMGQYNGGRSDSASVSIALRASAPGRTLP</sequence>
<keyword evidence="2" id="KW-1185">Reference proteome</keyword>
<dbReference type="EMBL" id="CP011454">
    <property type="protein sequence ID" value="AMW05444.1"/>
    <property type="molecule type" value="Genomic_DNA"/>
</dbReference>
<reference evidence="1 2" key="1">
    <citation type="journal article" date="2014" name="Proc. Natl. Acad. Sci. U.S.A.">
        <title>Functional type 2 photosynthetic reaction centers found in the rare bacterial phylum Gemmatimonadetes.</title>
        <authorList>
            <person name="Zeng Y."/>
            <person name="Feng F."/>
            <person name="Medova H."/>
            <person name="Dean J."/>
            <person name="Koblizek M."/>
        </authorList>
    </citation>
    <scope>NUCLEOTIDE SEQUENCE [LARGE SCALE GENOMIC DNA]</scope>
    <source>
        <strain evidence="1 2">AP64</strain>
    </source>
</reference>
<organism evidence="1 2">
    <name type="scientific">Gemmatimonas phototrophica</name>
    <dbReference type="NCBI Taxonomy" id="1379270"/>
    <lineage>
        <taxon>Bacteria</taxon>
        <taxon>Pseudomonadati</taxon>
        <taxon>Gemmatimonadota</taxon>
        <taxon>Gemmatimonadia</taxon>
        <taxon>Gemmatimonadales</taxon>
        <taxon>Gemmatimonadaceae</taxon>
        <taxon>Gemmatimonas</taxon>
    </lineage>
</organism>
<dbReference type="Proteomes" id="UP000076404">
    <property type="component" value="Chromosome"/>
</dbReference>
<dbReference type="eggNOG" id="ENOG5030QPT">
    <property type="taxonomic scope" value="Bacteria"/>
</dbReference>
<name>A0A143BLW7_9BACT</name>
<evidence type="ECO:0000313" key="2">
    <source>
        <dbReference type="Proteomes" id="UP000076404"/>
    </source>
</evidence>
<dbReference type="STRING" id="1379270.GEMMAAP_12790"/>
<dbReference type="AlphaFoldDB" id="A0A143BLW7"/>